<keyword evidence="3" id="KW-1185">Reference proteome</keyword>
<sequence length="67" mass="7503">MALITRSTLFGSYFSFLFAASTSLVSGQRLRAAVREHAPHGTPWVFWKLHNASQQCGCTHIYASRCK</sequence>
<proteinExistence type="predicted"/>
<name>A0A1D2VKW0_9ASCO</name>
<reference evidence="3" key="1">
    <citation type="submission" date="2016-05" db="EMBL/GenBank/DDBJ databases">
        <title>Comparative genomics of biotechnologically important yeasts.</title>
        <authorList>
            <consortium name="DOE Joint Genome Institute"/>
            <person name="Riley R."/>
            <person name="Haridas S."/>
            <person name="Wolfe K.H."/>
            <person name="Lopes M.R."/>
            <person name="Hittinger C.T."/>
            <person name="Goker M."/>
            <person name="Salamov A."/>
            <person name="Wisecaver J."/>
            <person name="Long T.M."/>
            <person name="Aerts A.L."/>
            <person name="Barry K."/>
            <person name="Choi C."/>
            <person name="Clum A."/>
            <person name="Coughlan A.Y."/>
            <person name="Deshpande S."/>
            <person name="Douglass A.P."/>
            <person name="Hanson S.J."/>
            <person name="Klenk H.-P."/>
            <person name="Labutti K."/>
            <person name="Lapidus A."/>
            <person name="Lindquist E."/>
            <person name="Lipzen A."/>
            <person name="Meier-Kolthoff J.P."/>
            <person name="Ohm R.A."/>
            <person name="Otillar R.P."/>
            <person name="Pangilinan J."/>
            <person name="Peng Y."/>
            <person name="Rokas A."/>
            <person name="Rosa C.A."/>
            <person name="Scheuner C."/>
            <person name="Sibirny A.A."/>
            <person name="Slot J.C."/>
            <person name="Stielow J.B."/>
            <person name="Sun H."/>
            <person name="Kurtzman C.P."/>
            <person name="Blackwell M."/>
            <person name="Grigoriev I.V."/>
            <person name="Jeffries T.W."/>
        </authorList>
    </citation>
    <scope>NUCLEOTIDE SEQUENCE [LARGE SCALE GENOMIC DNA]</scope>
    <source>
        <strain evidence="3">DSM 1968</strain>
    </source>
</reference>
<dbReference type="AlphaFoldDB" id="A0A1D2VKW0"/>
<dbReference type="InParanoid" id="A0A1D2VKW0"/>
<evidence type="ECO:0008006" key="4">
    <source>
        <dbReference type="Google" id="ProtNLM"/>
    </source>
</evidence>
<evidence type="ECO:0000313" key="2">
    <source>
        <dbReference type="EMBL" id="ODV62218.1"/>
    </source>
</evidence>
<protein>
    <recommendedName>
        <fullName evidence="4">Secreted protein</fullName>
    </recommendedName>
</protein>
<dbReference type="EMBL" id="KV454477">
    <property type="protein sequence ID" value="ODV62218.1"/>
    <property type="molecule type" value="Genomic_DNA"/>
</dbReference>
<organism evidence="2 3">
    <name type="scientific">Ascoidea rubescens DSM 1968</name>
    <dbReference type="NCBI Taxonomy" id="1344418"/>
    <lineage>
        <taxon>Eukaryota</taxon>
        <taxon>Fungi</taxon>
        <taxon>Dikarya</taxon>
        <taxon>Ascomycota</taxon>
        <taxon>Saccharomycotina</taxon>
        <taxon>Saccharomycetes</taxon>
        <taxon>Ascoideaceae</taxon>
        <taxon>Ascoidea</taxon>
    </lineage>
</organism>
<feature type="signal peptide" evidence="1">
    <location>
        <begin position="1"/>
        <end position="27"/>
    </location>
</feature>
<dbReference type="GeneID" id="30962689"/>
<dbReference type="RefSeq" id="XP_020048525.1">
    <property type="nucleotide sequence ID" value="XM_020189053.1"/>
</dbReference>
<evidence type="ECO:0000313" key="3">
    <source>
        <dbReference type="Proteomes" id="UP000095038"/>
    </source>
</evidence>
<accession>A0A1D2VKW0</accession>
<gene>
    <name evidence="2" type="ORF">ASCRUDRAFT_133089</name>
</gene>
<dbReference type="Proteomes" id="UP000095038">
    <property type="component" value="Unassembled WGS sequence"/>
</dbReference>
<evidence type="ECO:0000256" key="1">
    <source>
        <dbReference type="SAM" id="SignalP"/>
    </source>
</evidence>
<keyword evidence="1" id="KW-0732">Signal</keyword>
<feature type="chain" id="PRO_5008910505" description="Secreted protein" evidence="1">
    <location>
        <begin position="28"/>
        <end position="67"/>
    </location>
</feature>